<proteinExistence type="predicted"/>
<evidence type="ECO:0000256" key="1">
    <source>
        <dbReference type="SAM" id="MobiDB-lite"/>
    </source>
</evidence>
<evidence type="ECO:0000313" key="2">
    <source>
        <dbReference type="EnsemblMetazoa" id="Aqu2.1.22611_001"/>
    </source>
</evidence>
<name>A0A1X7U575_AMPQE</name>
<dbReference type="AlphaFoldDB" id="A0A1X7U575"/>
<feature type="compositionally biased region" description="Gly residues" evidence="1">
    <location>
        <begin position="167"/>
        <end position="205"/>
    </location>
</feature>
<protein>
    <submittedName>
        <fullName evidence="2">Uncharacterized protein</fullName>
    </submittedName>
</protein>
<accession>A0A1X7U575</accession>
<dbReference type="EnsemblMetazoa" id="Aqu2.1.22611_001">
    <property type="protein sequence ID" value="Aqu2.1.22611_001"/>
    <property type="gene ID" value="Aqu2.1.22611"/>
</dbReference>
<sequence>MIITQVNAAINPVRITYTLMFCCSSLISSCITRIAYIASVFTLLAADDVSYFALRKSEAQYKCSSCPPSGLLKVWLLKDCCTEAKWRRVSDGAGWSAGGGRPPAGGIAGGGGPPAGGIAGGGGPPATGSAGGGGGGGRPLATGGIAAGSGPPATGGSAVGGWPPATSGGGGGPPTTGGCGGGGPPATGSAGGGGRPPVGGGGPPATGGEEEVELHHADHNP</sequence>
<feature type="compositionally biased region" description="Gly residues" evidence="1">
    <location>
        <begin position="95"/>
        <end position="138"/>
    </location>
</feature>
<feature type="compositionally biased region" description="Low complexity" evidence="1">
    <location>
        <begin position="139"/>
        <end position="166"/>
    </location>
</feature>
<organism evidence="2">
    <name type="scientific">Amphimedon queenslandica</name>
    <name type="common">Sponge</name>
    <dbReference type="NCBI Taxonomy" id="400682"/>
    <lineage>
        <taxon>Eukaryota</taxon>
        <taxon>Metazoa</taxon>
        <taxon>Porifera</taxon>
        <taxon>Demospongiae</taxon>
        <taxon>Heteroscleromorpha</taxon>
        <taxon>Haplosclerida</taxon>
        <taxon>Niphatidae</taxon>
        <taxon>Amphimedon</taxon>
    </lineage>
</organism>
<reference evidence="2" key="1">
    <citation type="submission" date="2017-05" db="UniProtKB">
        <authorList>
            <consortium name="EnsemblMetazoa"/>
        </authorList>
    </citation>
    <scope>IDENTIFICATION</scope>
</reference>
<feature type="region of interest" description="Disordered" evidence="1">
    <location>
        <begin position="92"/>
        <end position="221"/>
    </location>
</feature>
<dbReference type="InParanoid" id="A0A1X7U575"/>